<evidence type="ECO:0008006" key="4">
    <source>
        <dbReference type="Google" id="ProtNLM"/>
    </source>
</evidence>
<reference evidence="2" key="1">
    <citation type="submission" date="2021-01" db="EMBL/GenBank/DDBJ databases">
        <authorList>
            <person name="Zhong Y.L."/>
        </authorList>
    </citation>
    <scope>NUCLEOTIDE SEQUENCE</scope>
    <source>
        <strain evidence="2">KCTC 23302</strain>
    </source>
</reference>
<sequence length="204" mass="22768">MKTNFLLLSLIILMNSCATGYVNINPKNQNYASSDEQNNVKIEYKYNVLKKKYAKKELKKNINVVAIKVTNNSDKDITFGNSMIITNNQGSKINMLENDEIFKPLKQNVATYFLYLLLTPINLFTTKTNEFGQQETTSSIPIGLVIGPGVTAINTITAGSANKKFKEEIKLHNLKGKTIKKGETVAGIIGIRSNNYNNLKISLK</sequence>
<dbReference type="AlphaFoldDB" id="A0A936ZWU5"/>
<dbReference type="Proteomes" id="UP000651057">
    <property type="component" value="Unassembled WGS sequence"/>
</dbReference>
<evidence type="ECO:0000256" key="1">
    <source>
        <dbReference type="SAM" id="SignalP"/>
    </source>
</evidence>
<name>A0A936ZWU5_9FLAO</name>
<accession>A0A936ZWU5</accession>
<gene>
    <name evidence="2" type="ORF">JJQ60_03180</name>
</gene>
<evidence type="ECO:0000313" key="2">
    <source>
        <dbReference type="EMBL" id="MBL0682501.1"/>
    </source>
</evidence>
<feature type="chain" id="PRO_5038010778" description="DUF4352 domain-containing protein" evidence="1">
    <location>
        <begin position="21"/>
        <end position="204"/>
    </location>
</feature>
<feature type="signal peptide" evidence="1">
    <location>
        <begin position="1"/>
        <end position="20"/>
    </location>
</feature>
<organism evidence="2 3">
    <name type="scientific">Aquimarina mytili</name>
    <dbReference type="NCBI Taxonomy" id="874423"/>
    <lineage>
        <taxon>Bacteria</taxon>
        <taxon>Pseudomonadati</taxon>
        <taxon>Bacteroidota</taxon>
        <taxon>Flavobacteriia</taxon>
        <taxon>Flavobacteriales</taxon>
        <taxon>Flavobacteriaceae</taxon>
        <taxon>Aquimarina</taxon>
    </lineage>
</organism>
<keyword evidence="1" id="KW-0732">Signal</keyword>
<keyword evidence="3" id="KW-1185">Reference proteome</keyword>
<protein>
    <recommendedName>
        <fullName evidence="4">DUF4352 domain-containing protein</fullName>
    </recommendedName>
</protein>
<evidence type="ECO:0000313" key="3">
    <source>
        <dbReference type="Proteomes" id="UP000651057"/>
    </source>
</evidence>
<proteinExistence type="predicted"/>
<dbReference type="RefSeq" id="WP_201916543.1">
    <property type="nucleotide sequence ID" value="NZ_BAABAX010000021.1"/>
</dbReference>
<dbReference type="EMBL" id="JAERQJ010000001">
    <property type="protein sequence ID" value="MBL0682501.1"/>
    <property type="molecule type" value="Genomic_DNA"/>
</dbReference>
<comment type="caution">
    <text evidence="2">The sequence shown here is derived from an EMBL/GenBank/DDBJ whole genome shotgun (WGS) entry which is preliminary data.</text>
</comment>